<organism evidence="3">
    <name type="scientific">Glycine max</name>
    <name type="common">Soybean</name>
    <name type="synonym">Glycine hispida</name>
    <dbReference type="NCBI Taxonomy" id="3847"/>
    <lineage>
        <taxon>Eukaryota</taxon>
        <taxon>Viridiplantae</taxon>
        <taxon>Streptophyta</taxon>
        <taxon>Embryophyta</taxon>
        <taxon>Tracheophyta</taxon>
        <taxon>Spermatophyta</taxon>
        <taxon>Magnoliopsida</taxon>
        <taxon>eudicotyledons</taxon>
        <taxon>Gunneridae</taxon>
        <taxon>Pentapetalae</taxon>
        <taxon>rosids</taxon>
        <taxon>fabids</taxon>
        <taxon>Fabales</taxon>
        <taxon>Fabaceae</taxon>
        <taxon>Papilionoideae</taxon>
        <taxon>50 kb inversion clade</taxon>
        <taxon>NPAAA clade</taxon>
        <taxon>indigoferoid/millettioid clade</taxon>
        <taxon>Phaseoleae</taxon>
        <taxon>Glycine</taxon>
        <taxon>Glycine subgen. Soja</taxon>
    </lineage>
</organism>
<keyword evidence="1" id="KW-0472">Membrane</keyword>
<dbReference type="Proteomes" id="UP000008827">
    <property type="component" value="Chromosome 15"/>
</dbReference>
<gene>
    <name evidence="3" type="ORF">GLYMA_15G138900</name>
</gene>
<protein>
    <recommendedName>
        <fullName evidence="2">DUF7086 domain-containing protein</fullName>
    </recommendedName>
</protein>
<evidence type="ECO:0000256" key="1">
    <source>
        <dbReference type="SAM" id="Phobius"/>
    </source>
</evidence>
<evidence type="ECO:0000313" key="4">
    <source>
        <dbReference type="EnsemblPlants" id="KRH11916"/>
    </source>
</evidence>
<dbReference type="EnsemblPlants" id="KRH11916">
    <property type="protein sequence ID" value="KRH11916"/>
    <property type="gene ID" value="GLYMA_15G138900"/>
</dbReference>
<keyword evidence="1" id="KW-1133">Transmembrane helix</keyword>
<evidence type="ECO:0000313" key="3">
    <source>
        <dbReference type="EMBL" id="KRH11916.1"/>
    </source>
</evidence>
<proteinExistence type="predicted"/>
<dbReference type="PANTHER" id="PTHR34272">
    <property type="entry name" value="EXPRESSED PROTEIN"/>
    <property type="match status" value="1"/>
</dbReference>
<dbReference type="InParanoid" id="A0A0R0G0L0"/>
<reference evidence="4" key="2">
    <citation type="submission" date="2018-02" db="UniProtKB">
        <authorList>
            <consortium name="EnsemblPlants"/>
        </authorList>
    </citation>
    <scope>IDENTIFICATION</scope>
    <source>
        <strain evidence="4">Williams 82</strain>
    </source>
</reference>
<reference evidence="3" key="3">
    <citation type="submission" date="2018-07" db="EMBL/GenBank/DDBJ databases">
        <title>WGS assembly of Glycine max.</title>
        <authorList>
            <person name="Schmutz J."/>
            <person name="Cannon S."/>
            <person name="Schlueter J."/>
            <person name="Ma J."/>
            <person name="Mitros T."/>
            <person name="Nelson W."/>
            <person name="Hyten D."/>
            <person name="Song Q."/>
            <person name="Thelen J."/>
            <person name="Cheng J."/>
            <person name="Xu D."/>
            <person name="Hellsten U."/>
            <person name="May G."/>
            <person name="Yu Y."/>
            <person name="Sakurai T."/>
            <person name="Umezawa T."/>
            <person name="Bhattacharyya M."/>
            <person name="Sandhu D."/>
            <person name="Valliyodan B."/>
            <person name="Lindquist E."/>
            <person name="Peto M."/>
            <person name="Grant D."/>
            <person name="Shu S."/>
            <person name="Goodstein D."/>
            <person name="Barry K."/>
            <person name="Futrell-Griggs M."/>
            <person name="Abernathy B."/>
            <person name="Du J."/>
            <person name="Tian Z."/>
            <person name="Zhu L."/>
            <person name="Gill N."/>
            <person name="Joshi T."/>
            <person name="Libault M."/>
            <person name="Sethuraman A."/>
            <person name="Zhang X."/>
            <person name="Shinozaki K."/>
            <person name="Nguyen H."/>
            <person name="Wing R."/>
            <person name="Cregan P."/>
            <person name="Specht J."/>
            <person name="Grimwood J."/>
            <person name="Rokhsar D."/>
            <person name="Stacey G."/>
            <person name="Shoemaker R."/>
            <person name="Jackson S."/>
        </authorList>
    </citation>
    <scope>NUCLEOTIDE SEQUENCE</scope>
    <source>
        <tissue evidence="3">Callus</tissue>
    </source>
</reference>
<evidence type="ECO:0000259" key="2">
    <source>
        <dbReference type="Pfam" id="PF23324"/>
    </source>
</evidence>
<name>A0A0R0G0L0_SOYBN</name>
<feature type="transmembrane region" description="Helical" evidence="1">
    <location>
        <begin position="26"/>
        <end position="43"/>
    </location>
</feature>
<sequence>MHTIGCIQCFQNGVEPLLACTKIKRTINWLFLLLAQVLGCCLLKQLRYFCKHTNNHRTAAQDRVLYSANIFILSSP</sequence>
<keyword evidence="1" id="KW-0812">Transmembrane</keyword>
<dbReference type="Pfam" id="PF23324">
    <property type="entry name" value="DUF7086"/>
    <property type="match status" value="1"/>
</dbReference>
<dbReference type="AlphaFoldDB" id="A0A0R0G0L0"/>
<dbReference type="OMA" id="MHTIGCI"/>
<accession>A0A0R0G0L0</accession>
<dbReference type="EMBL" id="CM000848">
    <property type="protein sequence ID" value="KRH11916.1"/>
    <property type="molecule type" value="Genomic_DNA"/>
</dbReference>
<dbReference type="PANTHER" id="PTHR34272:SF1">
    <property type="entry name" value="EXPRESSED PROTEIN"/>
    <property type="match status" value="1"/>
</dbReference>
<evidence type="ECO:0000313" key="5">
    <source>
        <dbReference type="Proteomes" id="UP000008827"/>
    </source>
</evidence>
<dbReference type="Gramene" id="KRH11916">
    <property type="protein sequence ID" value="KRH11916"/>
    <property type="gene ID" value="GLYMA_15G138900"/>
</dbReference>
<feature type="domain" description="DUF7086" evidence="2">
    <location>
        <begin position="5"/>
        <end position="70"/>
    </location>
</feature>
<dbReference type="InterPro" id="IPR055513">
    <property type="entry name" value="DUF7086"/>
</dbReference>
<reference evidence="3 4" key="1">
    <citation type="journal article" date="2010" name="Nature">
        <title>Genome sequence of the palaeopolyploid soybean.</title>
        <authorList>
            <person name="Schmutz J."/>
            <person name="Cannon S.B."/>
            <person name="Schlueter J."/>
            <person name="Ma J."/>
            <person name="Mitros T."/>
            <person name="Nelson W."/>
            <person name="Hyten D.L."/>
            <person name="Song Q."/>
            <person name="Thelen J.J."/>
            <person name="Cheng J."/>
            <person name="Xu D."/>
            <person name="Hellsten U."/>
            <person name="May G.D."/>
            <person name="Yu Y."/>
            <person name="Sakurai T."/>
            <person name="Umezawa T."/>
            <person name="Bhattacharyya M.K."/>
            <person name="Sandhu D."/>
            <person name="Valliyodan B."/>
            <person name="Lindquist E."/>
            <person name="Peto M."/>
            <person name="Grant D."/>
            <person name="Shu S."/>
            <person name="Goodstein D."/>
            <person name="Barry K."/>
            <person name="Futrell-Griggs M."/>
            <person name="Abernathy B."/>
            <person name="Du J."/>
            <person name="Tian Z."/>
            <person name="Zhu L."/>
            <person name="Gill N."/>
            <person name="Joshi T."/>
            <person name="Libault M."/>
            <person name="Sethuraman A."/>
            <person name="Zhang X.-C."/>
            <person name="Shinozaki K."/>
            <person name="Nguyen H.T."/>
            <person name="Wing R.A."/>
            <person name="Cregan P."/>
            <person name="Specht J."/>
            <person name="Grimwood J."/>
            <person name="Rokhsar D."/>
            <person name="Stacey G."/>
            <person name="Shoemaker R.C."/>
            <person name="Jackson S.A."/>
        </authorList>
    </citation>
    <scope>NUCLEOTIDE SEQUENCE</scope>
    <source>
        <strain evidence="4">cv. Williams 82</strain>
        <tissue evidence="3">Callus</tissue>
    </source>
</reference>
<keyword evidence="5" id="KW-1185">Reference proteome</keyword>